<organism evidence="2 3">
    <name type="scientific">Remersonia thermophila</name>
    <dbReference type="NCBI Taxonomy" id="72144"/>
    <lineage>
        <taxon>Eukaryota</taxon>
        <taxon>Fungi</taxon>
        <taxon>Dikarya</taxon>
        <taxon>Ascomycota</taxon>
        <taxon>Pezizomycotina</taxon>
        <taxon>Sordariomycetes</taxon>
        <taxon>Sordariomycetidae</taxon>
        <taxon>Sordariales</taxon>
        <taxon>Sordariales incertae sedis</taxon>
        <taxon>Remersonia</taxon>
    </lineage>
</organism>
<dbReference type="PANTHER" id="PTHR31793:SF39">
    <property type="entry name" value="THIOESTERASE_THIOL ESTER DEHYDRASE-ISOMERASE"/>
    <property type="match status" value="1"/>
</dbReference>
<dbReference type="RefSeq" id="XP_070867621.1">
    <property type="nucleotide sequence ID" value="XM_071010155.1"/>
</dbReference>
<feature type="compositionally biased region" description="Low complexity" evidence="1">
    <location>
        <begin position="38"/>
        <end position="55"/>
    </location>
</feature>
<reference evidence="2 3" key="1">
    <citation type="journal article" date="2024" name="Commun. Biol.">
        <title>Comparative genomic analysis of thermophilic fungi reveals convergent evolutionary adaptations and gene losses.</title>
        <authorList>
            <person name="Steindorff A.S."/>
            <person name="Aguilar-Pontes M.V."/>
            <person name="Robinson A.J."/>
            <person name="Andreopoulos B."/>
            <person name="LaButti K."/>
            <person name="Kuo A."/>
            <person name="Mondo S."/>
            <person name="Riley R."/>
            <person name="Otillar R."/>
            <person name="Haridas S."/>
            <person name="Lipzen A."/>
            <person name="Grimwood J."/>
            <person name="Schmutz J."/>
            <person name="Clum A."/>
            <person name="Reid I.D."/>
            <person name="Moisan M.C."/>
            <person name="Butler G."/>
            <person name="Nguyen T.T.M."/>
            <person name="Dewar K."/>
            <person name="Conant G."/>
            <person name="Drula E."/>
            <person name="Henrissat B."/>
            <person name="Hansel C."/>
            <person name="Singer S."/>
            <person name="Hutchinson M.I."/>
            <person name="de Vries R.P."/>
            <person name="Natvig D.O."/>
            <person name="Powell A.J."/>
            <person name="Tsang A."/>
            <person name="Grigoriev I.V."/>
        </authorList>
    </citation>
    <scope>NUCLEOTIDE SEQUENCE [LARGE SCALE GENOMIC DNA]</scope>
    <source>
        <strain evidence="2 3">ATCC 22073</strain>
    </source>
</reference>
<accession>A0ABR4DEY2</accession>
<proteinExistence type="predicted"/>
<dbReference type="GeneID" id="98124799"/>
<dbReference type="Gene3D" id="3.10.129.10">
    <property type="entry name" value="Hotdog Thioesterase"/>
    <property type="match status" value="1"/>
</dbReference>
<feature type="region of interest" description="Disordered" evidence="1">
    <location>
        <begin position="34"/>
        <end position="63"/>
    </location>
</feature>
<protein>
    <submittedName>
        <fullName evidence="2">Uncharacterized protein</fullName>
    </submittedName>
</protein>
<comment type="caution">
    <text evidence="2">The sequence shown here is derived from an EMBL/GenBank/DDBJ whole genome shotgun (WGS) entry which is preliminary data.</text>
</comment>
<evidence type="ECO:0000256" key="1">
    <source>
        <dbReference type="SAM" id="MobiDB-lite"/>
    </source>
</evidence>
<dbReference type="EMBL" id="JAZGUE010000003">
    <property type="protein sequence ID" value="KAL2268897.1"/>
    <property type="molecule type" value="Genomic_DNA"/>
</dbReference>
<gene>
    <name evidence="2" type="ORF">VTJ83DRAFT_3743</name>
</gene>
<name>A0ABR4DEY2_9PEZI</name>
<sequence length="315" mass="35224">MSSTTFFSPGPARRWLVSARPLTQRRPFLAVGSPRLFSSQHSPEPSSSASDASSSLPPPPPPQRWISDLRARVGKCIIFGCNEAQIARAAAVMRALATEWRVLLAGSEGYLTGGRAGLDGRDIAWGEQDPFGHINNTNYFRYAEAGRFCWITNLAVHVDPENRERWLELMTPRSTGLILRSIKADFKFPLVYPDKISVYHRLSAPPLPEAAGPHQAAPQPPSSFTLTSLILSHNHRRVACRLDEDIVVYDYRRGAKTALPEFMARVLQGVWADQERETRRARERVWELVAAVEALERDTWNREGAVEDLGSAKRA</sequence>
<dbReference type="SUPFAM" id="SSF54637">
    <property type="entry name" value="Thioesterase/thiol ester dehydrase-isomerase"/>
    <property type="match status" value="1"/>
</dbReference>
<dbReference type="PANTHER" id="PTHR31793">
    <property type="entry name" value="4-HYDROXYBENZOYL-COA THIOESTERASE FAMILY MEMBER"/>
    <property type="match status" value="1"/>
</dbReference>
<dbReference type="InterPro" id="IPR029069">
    <property type="entry name" value="HotDog_dom_sf"/>
</dbReference>
<dbReference type="InterPro" id="IPR050563">
    <property type="entry name" value="4-hydroxybenzoyl-CoA_TE"/>
</dbReference>
<dbReference type="Proteomes" id="UP001600064">
    <property type="component" value="Unassembled WGS sequence"/>
</dbReference>
<evidence type="ECO:0000313" key="3">
    <source>
        <dbReference type="Proteomes" id="UP001600064"/>
    </source>
</evidence>
<dbReference type="CDD" id="cd00586">
    <property type="entry name" value="4HBT"/>
    <property type="match status" value="1"/>
</dbReference>
<dbReference type="Pfam" id="PF13279">
    <property type="entry name" value="4HBT_2"/>
    <property type="match status" value="1"/>
</dbReference>
<keyword evidence="3" id="KW-1185">Reference proteome</keyword>
<evidence type="ECO:0000313" key="2">
    <source>
        <dbReference type="EMBL" id="KAL2268897.1"/>
    </source>
</evidence>